<comment type="caution">
    <text evidence="2">The sequence shown here is derived from an EMBL/GenBank/DDBJ whole genome shotgun (WGS) entry which is preliminary data.</text>
</comment>
<name>A0A8J5W4L0_ZIZPA</name>
<gene>
    <name evidence="2" type="ORF">GUJ93_ZPchr0007g5859</name>
</gene>
<evidence type="ECO:0000313" key="3">
    <source>
        <dbReference type="Proteomes" id="UP000729402"/>
    </source>
</evidence>
<reference evidence="2" key="2">
    <citation type="submission" date="2021-02" db="EMBL/GenBank/DDBJ databases">
        <authorList>
            <person name="Kimball J.A."/>
            <person name="Haas M.W."/>
            <person name="Macchietto M."/>
            <person name="Kono T."/>
            <person name="Duquette J."/>
            <person name="Shao M."/>
        </authorList>
    </citation>
    <scope>NUCLEOTIDE SEQUENCE</scope>
    <source>
        <tissue evidence="2">Fresh leaf tissue</tissue>
    </source>
</reference>
<protein>
    <submittedName>
        <fullName evidence="2">Uncharacterized protein</fullName>
    </submittedName>
</protein>
<dbReference type="Proteomes" id="UP000729402">
    <property type="component" value="Unassembled WGS sequence"/>
</dbReference>
<sequence length="214" mass="22871">MIGILAGQAEEAMVVLKGIIWGVMVLILWEENVSSLRGGNLGEAMEAGEAVMVSSGVGAVVVEMEGGVSLPPEGVRCLVVGLVGSLSRIFAVRLDDNKGKGKQVMGDKSGGDAKGKKLDDSNQGNKGKKDSSDSTYGWQTKMAPHTRCFEQASHFTLRKSGQPPEDFDQVLGVSNGCWASYPKVYTHTKRNTLRASTQEALREKIRASLVSSEV</sequence>
<keyword evidence="3" id="KW-1185">Reference proteome</keyword>
<reference evidence="2" key="1">
    <citation type="journal article" date="2021" name="bioRxiv">
        <title>Whole Genome Assembly and Annotation of Northern Wild Rice, Zizania palustris L., Supports a Whole Genome Duplication in the Zizania Genus.</title>
        <authorList>
            <person name="Haas M."/>
            <person name="Kono T."/>
            <person name="Macchietto M."/>
            <person name="Millas R."/>
            <person name="McGilp L."/>
            <person name="Shao M."/>
            <person name="Duquette J."/>
            <person name="Hirsch C.N."/>
            <person name="Kimball J."/>
        </authorList>
    </citation>
    <scope>NUCLEOTIDE SEQUENCE</scope>
    <source>
        <tissue evidence="2">Fresh leaf tissue</tissue>
    </source>
</reference>
<evidence type="ECO:0000313" key="2">
    <source>
        <dbReference type="EMBL" id="KAG8078843.1"/>
    </source>
</evidence>
<dbReference type="EMBL" id="JAAALK010000282">
    <property type="protein sequence ID" value="KAG8078843.1"/>
    <property type="molecule type" value="Genomic_DNA"/>
</dbReference>
<proteinExistence type="predicted"/>
<feature type="compositionally biased region" description="Basic and acidic residues" evidence="1">
    <location>
        <begin position="109"/>
        <end position="120"/>
    </location>
</feature>
<dbReference type="AlphaFoldDB" id="A0A8J5W4L0"/>
<evidence type="ECO:0000256" key="1">
    <source>
        <dbReference type="SAM" id="MobiDB-lite"/>
    </source>
</evidence>
<accession>A0A8J5W4L0</accession>
<feature type="region of interest" description="Disordered" evidence="1">
    <location>
        <begin position="99"/>
        <end position="137"/>
    </location>
</feature>
<organism evidence="2 3">
    <name type="scientific">Zizania palustris</name>
    <name type="common">Northern wild rice</name>
    <dbReference type="NCBI Taxonomy" id="103762"/>
    <lineage>
        <taxon>Eukaryota</taxon>
        <taxon>Viridiplantae</taxon>
        <taxon>Streptophyta</taxon>
        <taxon>Embryophyta</taxon>
        <taxon>Tracheophyta</taxon>
        <taxon>Spermatophyta</taxon>
        <taxon>Magnoliopsida</taxon>
        <taxon>Liliopsida</taxon>
        <taxon>Poales</taxon>
        <taxon>Poaceae</taxon>
        <taxon>BOP clade</taxon>
        <taxon>Oryzoideae</taxon>
        <taxon>Oryzeae</taxon>
        <taxon>Zizaniinae</taxon>
        <taxon>Zizania</taxon>
    </lineage>
</organism>